<sequence>MFEVISALINGAPIYEDLPRKL</sequence>
<organism evidence="1">
    <name type="scientific">Arundo donax</name>
    <name type="common">Giant reed</name>
    <name type="synonym">Donax arundinaceus</name>
    <dbReference type="NCBI Taxonomy" id="35708"/>
    <lineage>
        <taxon>Eukaryota</taxon>
        <taxon>Viridiplantae</taxon>
        <taxon>Streptophyta</taxon>
        <taxon>Embryophyta</taxon>
        <taxon>Tracheophyta</taxon>
        <taxon>Spermatophyta</taxon>
        <taxon>Magnoliopsida</taxon>
        <taxon>Liliopsida</taxon>
        <taxon>Poales</taxon>
        <taxon>Poaceae</taxon>
        <taxon>PACMAD clade</taxon>
        <taxon>Arundinoideae</taxon>
        <taxon>Arundineae</taxon>
        <taxon>Arundo</taxon>
    </lineage>
</organism>
<reference evidence="1" key="2">
    <citation type="journal article" date="2015" name="Data Brief">
        <title>Shoot transcriptome of the giant reed, Arundo donax.</title>
        <authorList>
            <person name="Barrero R.A."/>
            <person name="Guerrero F.D."/>
            <person name="Moolhuijzen P."/>
            <person name="Goolsby J.A."/>
            <person name="Tidwell J."/>
            <person name="Bellgard S.E."/>
            <person name="Bellgard M.I."/>
        </authorList>
    </citation>
    <scope>NUCLEOTIDE SEQUENCE</scope>
    <source>
        <tissue evidence="1">Shoot tissue taken approximately 20 cm above the soil surface</tissue>
    </source>
</reference>
<evidence type="ECO:0000313" key="1">
    <source>
        <dbReference type="EMBL" id="JAD34833.1"/>
    </source>
</evidence>
<accession>A0A0A8ZAX6</accession>
<name>A0A0A8ZAX6_ARUDO</name>
<dbReference type="AlphaFoldDB" id="A0A0A8ZAX6"/>
<dbReference type="EMBL" id="GBRH01263062">
    <property type="protein sequence ID" value="JAD34833.1"/>
    <property type="molecule type" value="Transcribed_RNA"/>
</dbReference>
<proteinExistence type="predicted"/>
<reference evidence="1" key="1">
    <citation type="submission" date="2014-09" db="EMBL/GenBank/DDBJ databases">
        <authorList>
            <person name="Magalhaes I.L.F."/>
            <person name="Oliveira U."/>
            <person name="Santos F.R."/>
            <person name="Vidigal T.H.D.A."/>
            <person name="Brescovit A.D."/>
            <person name="Santos A.J."/>
        </authorList>
    </citation>
    <scope>NUCLEOTIDE SEQUENCE</scope>
    <source>
        <tissue evidence="1">Shoot tissue taken approximately 20 cm above the soil surface</tissue>
    </source>
</reference>
<protein>
    <submittedName>
        <fullName evidence="1">Uncharacterized protein</fullName>
    </submittedName>
</protein>